<dbReference type="RefSeq" id="WP_260976696.1">
    <property type="nucleotide sequence ID" value="NZ_JAOANI010000019.1"/>
</dbReference>
<accession>A0A9X2WG44</accession>
<dbReference type="InterPro" id="IPR010239">
    <property type="entry name" value="CHP02001"/>
</dbReference>
<keyword evidence="1" id="KW-0732">Signal</keyword>
<organism evidence="2 3">
    <name type="scientific">Thalassolituus pacificus</name>
    <dbReference type="NCBI Taxonomy" id="2975440"/>
    <lineage>
        <taxon>Bacteria</taxon>
        <taxon>Pseudomonadati</taxon>
        <taxon>Pseudomonadota</taxon>
        <taxon>Gammaproteobacteria</taxon>
        <taxon>Oceanospirillales</taxon>
        <taxon>Oceanospirillaceae</taxon>
        <taxon>Thalassolituus</taxon>
    </lineage>
</organism>
<feature type="signal peptide" evidence="1">
    <location>
        <begin position="1"/>
        <end position="24"/>
    </location>
</feature>
<dbReference type="AlphaFoldDB" id="A0A9X2WG44"/>
<evidence type="ECO:0000313" key="2">
    <source>
        <dbReference type="EMBL" id="MCT7359841.1"/>
    </source>
</evidence>
<sequence>MSVFRPLLTASAALMTLAASTVHADLNANLGLTSEYVRDGVSQTGGNAALQGGLTFRHDSGFYTGLWSSGLDRKGDHATYEHDAFAGLYLPLSDGIAVDVSATRYTFAGDASINDQAYSEGSLRLLVDDALTLGWRHSEAYLDSGFAKRSLELGYTIQTDSFSIELFTAQHRYLEISDDFNFGGGNKDDYWQFRVGVERSYGPYDYRLSIDRTNLSSAYDAGTTLQFSVHRYFDLW</sequence>
<reference evidence="2" key="2">
    <citation type="submission" date="2022-08" db="EMBL/GenBank/DDBJ databases">
        <authorList>
            <person name="Dong C."/>
        </authorList>
    </citation>
    <scope>NUCLEOTIDE SEQUENCE</scope>
    <source>
        <strain evidence="2">59MF3M-4</strain>
    </source>
</reference>
<dbReference type="EMBL" id="JAOANI010000019">
    <property type="protein sequence ID" value="MCT7359841.1"/>
    <property type="molecule type" value="Genomic_DNA"/>
</dbReference>
<comment type="caution">
    <text evidence="2">The sequence shown here is derived from an EMBL/GenBank/DDBJ whole genome shotgun (WGS) entry which is preliminary data.</text>
</comment>
<gene>
    <name evidence="2" type="ORF">NYR02_12550</name>
</gene>
<reference evidence="2" key="1">
    <citation type="journal article" date="2022" name="Front. Microbiol.">
        <title>Genome-based taxonomic rearrangement of Oceanobacter-related bacteria including the description of Thalassolituus hydrocarbonoclasticus sp. nov. and Thalassolituus pacificus sp. nov. and emended description of the genus Thalassolituus.</title>
        <authorList>
            <person name="Dong C."/>
            <person name="Wei L."/>
            <person name="Wang J."/>
            <person name="Lai Q."/>
            <person name="Huang Z."/>
            <person name="Shao Z."/>
        </authorList>
    </citation>
    <scope>NUCLEOTIDE SEQUENCE</scope>
    <source>
        <strain evidence="2">59MF3M-4</strain>
    </source>
</reference>
<keyword evidence="3" id="KW-1185">Reference proteome</keyword>
<evidence type="ECO:0000313" key="3">
    <source>
        <dbReference type="Proteomes" id="UP001147830"/>
    </source>
</evidence>
<name>A0A9X2WG44_9GAMM</name>
<feature type="chain" id="PRO_5040730549" evidence="1">
    <location>
        <begin position="25"/>
        <end position="236"/>
    </location>
</feature>
<evidence type="ECO:0000256" key="1">
    <source>
        <dbReference type="SAM" id="SignalP"/>
    </source>
</evidence>
<protein>
    <submittedName>
        <fullName evidence="2">TorF family putative porin</fullName>
    </submittedName>
</protein>
<proteinExistence type="predicted"/>
<dbReference type="NCBIfam" id="TIGR02001">
    <property type="entry name" value="gcw_chp"/>
    <property type="match status" value="1"/>
</dbReference>
<dbReference type="Pfam" id="PF09694">
    <property type="entry name" value="Gcw_chp"/>
    <property type="match status" value="1"/>
</dbReference>
<dbReference type="Proteomes" id="UP001147830">
    <property type="component" value="Unassembled WGS sequence"/>
</dbReference>